<dbReference type="Proteomes" id="UP000004995">
    <property type="component" value="Unassembled WGS sequence"/>
</dbReference>
<dbReference type="Gramene" id="KQL23450">
    <property type="protein sequence ID" value="KQL23450"/>
    <property type="gene ID" value="SETIT_033479mg"/>
</dbReference>
<name>K4A3M6_SETIT</name>
<evidence type="ECO:0000313" key="1">
    <source>
        <dbReference type="EnsemblPlants" id="KQL23450"/>
    </source>
</evidence>
<dbReference type="AlphaFoldDB" id="K4A3M6"/>
<proteinExistence type="predicted"/>
<reference evidence="1" key="2">
    <citation type="submission" date="2018-08" db="UniProtKB">
        <authorList>
            <consortium name="EnsemblPlants"/>
        </authorList>
    </citation>
    <scope>IDENTIFICATION</scope>
    <source>
        <strain evidence="1">Yugu1</strain>
    </source>
</reference>
<evidence type="ECO:0000313" key="2">
    <source>
        <dbReference type="Proteomes" id="UP000004995"/>
    </source>
</evidence>
<organism evidence="1 2">
    <name type="scientific">Setaria italica</name>
    <name type="common">Foxtail millet</name>
    <name type="synonym">Panicum italicum</name>
    <dbReference type="NCBI Taxonomy" id="4555"/>
    <lineage>
        <taxon>Eukaryota</taxon>
        <taxon>Viridiplantae</taxon>
        <taxon>Streptophyta</taxon>
        <taxon>Embryophyta</taxon>
        <taxon>Tracheophyta</taxon>
        <taxon>Spermatophyta</taxon>
        <taxon>Magnoliopsida</taxon>
        <taxon>Liliopsida</taxon>
        <taxon>Poales</taxon>
        <taxon>Poaceae</taxon>
        <taxon>PACMAD clade</taxon>
        <taxon>Panicoideae</taxon>
        <taxon>Panicodae</taxon>
        <taxon>Paniceae</taxon>
        <taxon>Cenchrinae</taxon>
        <taxon>Setaria</taxon>
    </lineage>
</organism>
<dbReference type="HOGENOM" id="CLU_3035945_0_0_1"/>
<dbReference type="InParanoid" id="K4A3M6"/>
<dbReference type="EnsemblPlants" id="KQL23450">
    <property type="protein sequence ID" value="KQL23450"/>
    <property type="gene ID" value="SETIT_033479mg"/>
</dbReference>
<dbReference type="EMBL" id="AGNK02000863">
    <property type="status" value="NOT_ANNOTATED_CDS"/>
    <property type="molecule type" value="Genomic_DNA"/>
</dbReference>
<sequence>MYLYYKPFLGPRVSVLLSTKLCLRDLISNLANMYMLSTIELWQLSVHALFRDLNS</sequence>
<reference evidence="2" key="1">
    <citation type="journal article" date="2012" name="Nat. Biotechnol.">
        <title>Reference genome sequence of the model plant Setaria.</title>
        <authorList>
            <person name="Bennetzen J.L."/>
            <person name="Schmutz J."/>
            <person name="Wang H."/>
            <person name="Percifield R."/>
            <person name="Hawkins J."/>
            <person name="Pontaroli A.C."/>
            <person name="Estep M."/>
            <person name="Feng L."/>
            <person name="Vaughn J.N."/>
            <person name="Grimwood J."/>
            <person name="Jenkins J."/>
            <person name="Barry K."/>
            <person name="Lindquist E."/>
            <person name="Hellsten U."/>
            <person name="Deshpande S."/>
            <person name="Wang X."/>
            <person name="Wu X."/>
            <person name="Mitros T."/>
            <person name="Triplett J."/>
            <person name="Yang X."/>
            <person name="Ye C.Y."/>
            <person name="Mauro-Herrera M."/>
            <person name="Wang L."/>
            <person name="Li P."/>
            <person name="Sharma M."/>
            <person name="Sharma R."/>
            <person name="Ronald P.C."/>
            <person name="Panaud O."/>
            <person name="Kellogg E.A."/>
            <person name="Brutnell T.P."/>
            <person name="Doust A.N."/>
            <person name="Tuskan G.A."/>
            <person name="Rokhsar D."/>
            <person name="Devos K.M."/>
        </authorList>
    </citation>
    <scope>NUCLEOTIDE SEQUENCE [LARGE SCALE GENOMIC DNA]</scope>
    <source>
        <strain evidence="2">cv. Yugu1</strain>
    </source>
</reference>
<protein>
    <submittedName>
        <fullName evidence="1">Uncharacterized protein</fullName>
    </submittedName>
</protein>
<keyword evidence="2" id="KW-1185">Reference proteome</keyword>
<accession>K4A3M6</accession>